<gene>
    <name evidence="1" type="ORF">L2E82_48890</name>
</gene>
<organism evidence="1 2">
    <name type="scientific">Cichorium intybus</name>
    <name type="common">Chicory</name>
    <dbReference type="NCBI Taxonomy" id="13427"/>
    <lineage>
        <taxon>Eukaryota</taxon>
        <taxon>Viridiplantae</taxon>
        <taxon>Streptophyta</taxon>
        <taxon>Embryophyta</taxon>
        <taxon>Tracheophyta</taxon>
        <taxon>Spermatophyta</taxon>
        <taxon>Magnoliopsida</taxon>
        <taxon>eudicotyledons</taxon>
        <taxon>Gunneridae</taxon>
        <taxon>Pentapetalae</taxon>
        <taxon>asterids</taxon>
        <taxon>campanulids</taxon>
        <taxon>Asterales</taxon>
        <taxon>Asteraceae</taxon>
        <taxon>Cichorioideae</taxon>
        <taxon>Cichorieae</taxon>
        <taxon>Cichoriinae</taxon>
        <taxon>Cichorium</taxon>
    </lineage>
</organism>
<keyword evidence="2" id="KW-1185">Reference proteome</keyword>
<reference evidence="1 2" key="2">
    <citation type="journal article" date="2022" name="Mol. Ecol. Resour.">
        <title>The genomes of chicory, endive, great burdock and yacon provide insights into Asteraceae paleo-polyploidization history and plant inulin production.</title>
        <authorList>
            <person name="Fan W."/>
            <person name="Wang S."/>
            <person name="Wang H."/>
            <person name="Wang A."/>
            <person name="Jiang F."/>
            <person name="Liu H."/>
            <person name="Zhao H."/>
            <person name="Xu D."/>
            <person name="Zhang Y."/>
        </authorList>
    </citation>
    <scope>NUCLEOTIDE SEQUENCE [LARGE SCALE GENOMIC DNA]</scope>
    <source>
        <strain evidence="2">cv. Punajuju</strain>
        <tissue evidence="1">Leaves</tissue>
    </source>
</reference>
<sequence length="427" mass="48453">MEVMLNKTVRTMHSDNGSEFKNQTLDGFLKNKGITHNISAPYTPQQNGVVECRNRSLCEATRTMLNFANLPMYFWAKAISTACFTQNMSYIHKRFHITPYEVLNGRKPNVKFLHIFGCRCFILNLKDHLSKFNDKTDEGICLGYSSNYKAYRVMNQRTCKIEETFNLKFDDYYIKKSQHDFPMSSIFPKYTVNRLPILNFDDDFQLLFHPPVRVVDSKANAPDNNVSELSNLTSGPEDSPSSSIQIPFSVEGEPSNRSQDSSCFEGDLTKTSLKNPSHEISLIMSLYPNARGEPEASMRNSSDHGRTNSPTAAVEGEQILNYSSTSSNTNSPKTNLANLNNEENLINDDFMTTSGYLSDTEDINAEGPPEFEPNFPPLEKWTKNYPPSLVIGNVHDKGLTRSQPHQKQQDLNKTSELCMFNVFYLKS</sequence>
<comment type="caution">
    <text evidence="1">The sequence shown here is derived from an EMBL/GenBank/DDBJ whole genome shotgun (WGS) entry which is preliminary data.</text>
</comment>
<evidence type="ECO:0000313" key="1">
    <source>
        <dbReference type="EMBL" id="KAI3690686.1"/>
    </source>
</evidence>
<dbReference type="EMBL" id="CM042017">
    <property type="protein sequence ID" value="KAI3690686.1"/>
    <property type="molecule type" value="Genomic_DNA"/>
</dbReference>
<proteinExistence type="predicted"/>
<name>A0ACB8Z007_CICIN</name>
<evidence type="ECO:0000313" key="2">
    <source>
        <dbReference type="Proteomes" id="UP001055811"/>
    </source>
</evidence>
<reference evidence="2" key="1">
    <citation type="journal article" date="2022" name="Mol. Ecol. Resour.">
        <title>The genomes of chicory, endive, great burdock and yacon provide insights into Asteraceae palaeo-polyploidization history and plant inulin production.</title>
        <authorList>
            <person name="Fan W."/>
            <person name="Wang S."/>
            <person name="Wang H."/>
            <person name="Wang A."/>
            <person name="Jiang F."/>
            <person name="Liu H."/>
            <person name="Zhao H."/>
            <person name="Xu D."/>
            <person name="Zhang Y."/>
        </authorList>
    </citation>
    <scope>NUCLEOTIDE SEQUENCE [LARGE SCALE GENOMIC DNA]</scope>
    <source>
        <strain evidence="2">cv. Punajuju</strain>
    </source>
</reference>
<dbReference type="Proteomes" id="UP001055811">
    <property type="component" value="Linkage Group LG09"/>
</dbReference>
<accession>A0ACB8Z007</accession>
<protein>
    <submittedName>
        <fullName evidence="1">Uncharacterized protein</fullName>
    </submittedName>
</protein>